<dbReference type="Pfam" id="PF05016">
    <property type="entry name" value="ParE_toxin"/>
    <property type="match status" value="1"/>
</dbReference>
<proteinExistence type="predicted"/>
<dbReference type="OrthoDB" id="3268478at2"/>
<dbReference type="RefSeq" id="WP_008518430.1">
    <property type="nucleotide sequence ID" value="NZ_ACJM01000018.1"/>
</dbReference>
<dbReference type="Gene3D" id="3.30.2310.20">
    <property type="entry name" value="RelE-like"/>
    <property type="match status" value="1"/>
</dbReference>
<accession>C0GJT4</accession>
<keyword evidence="3" id="KW-1185">Reference proteome</keyword>
<dbReference type="NCBIfam" id="TIGR02385">
    <property type="entry name" value="RelE_StbE"/>
    <property type="match status" value="1"/>
</dbReference>
<evidence type="ECO:0000313" key="2">
    <source>
        <dbReference type="EMBL" id="EEG76392.1"/>
    </source>
</evidence>
<dbReference type="SUPFAM" id="SSF143011">
    <property type="entry name" value="RelE-like"/>
    <property type="match status" value="1"/>
</dbReference>
<keyword evidence="1" id="KW-1277">Toxin-antitoxin system</keyword>
<comment type="caution">
    <text evidence="2">The sequence shown here is derived from an EMBL/GenBank/DDBJ whole genome shotgun (WGS) entry which is preliminary data.</text>
</comment>
<evidence type="ECO:0000256" key="1">
    <source>
        <dbReference type="ARBA" id="ARBA00022649"/>
    </source>
</evidence>
<name>C0GJT4_DETAL</name>
<dbReference type="EMBL" id="ACJM01000018">
    <property type="protein sequence ID" value="EEG76392.1"/>
    <property type="molecule type" value="Genomic_DNA"/>
</dbReference>
<reference evidence="2 3" key="1">
    <citation type="submission" date="2009-02" db="EMBL/GenBank/DDBJ databases">
        <title>Sequencing of the draft genome and assembly of Dethiobacter alkaliphilus AHT 1.</title>
        <authorList>
            <consortium name="US DOE Joint Genome Institute (JGI-PGF)"/>
            <person name="Lucas S."/>
            <person name="Copeland A."/>
            <person name="Lapidus A."/>
            <person name="Glavina del Rio T."/>
            <person name="Dalin E."/>
            <person name="Tice H."/>
            <person name="Bruce D."/>
            <person name="Goodwin L."/>
            <person name="Pitluck S."/>
            <person name="Larimer F."/>
            <person name="Land M.L."/>
            <person name="Hauser L."/>
            <person name="Muyzer G."/>
        </authorList>
    </citation>
    <scope>NUCLEOTIDE SEQUENCE [LARGE SCALE GENOMIC DNA]</scope>
    <source>
        <strain evidence="2 3">AHT 1</strain>
    </source>
</reference>
<dbReference type="STRING" id="555088.DealDRAFT_2737"/>
<dbReference type="eggNOG" id="COG3668">
    <property type="taxonomic scope" value="Bacteria"/>
</dbReference>
<dbReference type="AlphaFoldDB" id="C0GJT4"/>
<evidence type="ECO:0000313" key="3">
    <source>
        <dbReference type="Proteomes" id="UP000006443"/>
    </source>
</evidence>
<sequence length="105" mass="12502">MESKYKLKFTSSAESDLNEIYIYISNNLLAPETAQRLMGRIEEDIYKLCDFPFRCELSRNELLREKGYRKLVIDNYIVLYLVDEESKTVIIARAFYGSMDYEKYI</sequence>
<dbReference type="InterPro" id="IPR007712">
    <property type="entry name" value="RelE/ParE_toxin"/>
</dbReference>
<gene>
    <name evidence="2" type="ORF">DealDRAFT_2737</name>
</gene>
<organism evidence="2 3">
    <name type="scientific">Dethiobacter alkaliphilus AHT 1</name>
    <dbReference type="NCBI Taxonomy" id="555088"/>
    <lineage>
        <taxon>Bacteria</taxon>
        <taxon>Bacillati</taxon>
        <taxon>Bacillota</taxon>
        <taxon>Dethiobacteria</taxon>
        <taxon>Dethiobacterales</taxon>
        <taxon>Dethiobacteraceae</taxon>
        <taxon>Dethiobacter</taxon>
    </lineage>
</organism>
<dbReference type="Proteomes" id="UP000006443">
    <property type="component" value="Unassembled WGS sequence"/>
</dbReference>
<dbReference type="InterPro" id="IPR035093">
    <property type="entry name" value="RelE/ParE_toxin_dom_sf"/>
</dbReference>
<protein>
    <submittedName>
        <fullName evidence="2">Addiction module toxin, RelE/StbE family</fullName>
    </submittedName>
</protein>